<dbReference type="InterPro" id="IPR035906">
    <property type="entry name" value="MetI-like_sf"/>
</dbReference>
<protein>
    <recommendedName>
        <fullName evidence="11">Oligopeptide transport system permease protein OppC</fullName>
    </recommendedName>
</protein>
<evidence type="ECO:0000256" key="5">
    <source>
        <dbReference type="ARBA" id="ARBA00022692"/>
    </source>
</evidence>
<evidence type="ECO:0000256" key="8">
    <source>
        <dbReference type="ARBA" id="ARBA00022989"/>
    </source>
</evidence>
<feature type="transmembrane region" description="Helical" evidence="12">
    <location>
        <begin position="167"/>
        <end position="185"/>
    </location>
</feature>
<feature type="compositionally biased region" description="Pro residues" evidence="13">
    <location>
        <begin position="1"/>
        <end position="10"/>
    </location>
</feature>
<dbReference type="InterPro" id="IPR025966">
    <property type="entry name" value="OppC_N"/>
</dbReference>
<dbReference type="RefSeq" id="WP_129575910.1">
    <property type="nucleotide sequence ID" value="NZ_CP012672.1"/>
</dbReference>
<dbReference type="GO" id="GO:0005886">
    <property type="term" value="C:plasma membrane"/>
    <property type="evidence" value="ECO:0007669"/>
    <property type="project" value="UniProtKB-SubCell"/>
</dbReference>
<evidence type="ECO:0000256" key="9">
    <source>
        <dbReference type="ARBA" id="ARBA00023136"/>
    </source>
</evidence>
<feature type="transmembrane region" description="Helical" evidence="12">
    <location>
        <begin position="320"/>
        <end position="343"/>
    </location>
</feature>
<evidence type="ECO:0000256" key="10">
    <source>
        <dbReference type="ARBA" id="ARBA00024202"/>
    </source>
</evidence>
<dbReference type="Gene3D" id="1.10.3720.10">
    <property type="entry name" value="MetI-like"/>
    <property type="match status" value="1"/>
</dbReference>
<evidence type="ECO:0000256" key="6">
    <source>
        <dbReference type="ARBA" id="ARBA00022856"/>
    </source>
</evidence>
<proteinExistence type="inferred from homology"/>
<evidence type="ECO:0000256" key="3">
    <source>
        <dbReference type="ARBA" id="ARBA00022475"/>
    </source>
</evidence>
<evidence type="ECO:0000313" key="15">
    <source>
        <dbReference type="EMBL" id="AUX32286.1"/>
    </source>
</evidence>
<evidence type="ECO:0000256" key="11">
    <source>
        <dbReference type="ARBA" id="ARBA00072251"/>
    </source>
</evidence>
<evidence type="ECO:0000259" key="14">
    <source>
        <dbReference type="PROSITE" id="PS50928"/>
    </source>
</evidence>
<evidence type="ECO:0000313" key="16">
    <source>
        <dbReference type="Proteomes" id="UP000295497"/>
    </source>
</evidence>
<dbReference type="InterPro" id="IPR050366">
    <property type="entry name" value="BP-dependent_transpt_permease"/>
</dbReference>
<dbReference type="AlphaFoldDB" id="A0A4P2QQK9"/>
<organism evidence="15 16">
    <name type="scientific">Sorangium cellulosum</name>
    <name type="common">Polyangium cellulosum</name>
    <dbReference type="NCBI Taxonomy" id="56"/>
    <lineage>
        <taxon>Bacteria</taxon>
        <taxon>Pseudomonadati</taxon>
        <taxon>Myxococcota</taxon>
        <taxon>Polyangia</taxon>
        <taxon>Polyangiales</taxon>
        <taxon>Polyangiaceae</taxon>
        <taxon>Sorangium</taxon>
    </lineage>
</organism>
<reference evidence="15 16" key="1">
    <citation type="submission" date="2015-09" db="EMBL/GenBank/DDBJ databases">
        <title>Sorangium comparison.</title>
        <authorList>
            <person name="Zaburannyi N."/>
            <person name="Bunk B."/>
            <person name="Overmann J."/>
            <person name="Mueller R."/>
        </authorList>
    </citation>
    <scope>NUCLEOTIDE SEQUENCE [LARGE SCALE GENOMIC DNA]</scope>
    <source>
        <strain evidence="15 16">So ce836</strain>
    </source>
</reference>
<comment type="similarity">
    <text evidence="10">Belongs to the binding-protein-dependent transport system permease family. OppBC subfamily.</text>
</comment>
<dbReference type="SUPFAM" id="SSF161098">
    <property type="entry name" value="MetI-like"/>
    <property type="match status" value="1"/>
</dbReference>
<keyword evidence="9 12" id="KW-0472">Membrane</keyword>
<evidence type="ECO:0000256" key="4">
    <source>
        <dbReference type="ARBA" id="ARBA00022519"/>
    </source>
</evidence>
<evidence type="ECO:0000256" key="13">
    <source>
        <dbReference type="SAM" id="MobiDB-lite"/>
    </source>
</evidence>
<keyword evidence="5 12" id="KW-0812">Transmembrane</keyword>
<sequence>MPAAPPPPAAEPAAAGASPAAPGDLPAVPGGAAPRPAGPLRLDALEQGSSLGRDAWRRLRKNRAAVACGAVLLAMILACILVPELSSYRYDKADLKLGAQPPSLAHWMGTDYFGRDLMARVFFGGRISFAVGIIATLVSFVIGVSWGGVAGYFGGKVDAIMMRIVDVLYTFPFLILVILLMVFFANDQTPLYRAWKVALGLFVQDASDPSYFPIFQIVVVFAALGGISWLTMARIVRGQVIALRSQPFIESARSIGVGHAALIFRHLVPNAVGPIIVYTTLTIPEVMMTEAFLSFLGLGTQEPLSSWGLLASTGADAMDLFPWQLIFPALMLALTLICFNFLGDGLRDALDPRIRKD</sequence>
<keyword evidence="3" id="KW-1003">Cell membrane</keyword>
<feature type="compositionally biased region" description="Low complexity" evidence="13">
    <location>
        <begin position="11"/>
        <end position="38"/>
    </location>
</feature>
<feature type="region of interest" description="Disordered" evidence="13">
    <location>
        <begin position="1"/>
        <end position="38"/>
    </location>
</feature>
<dbReference type="GO" id="GO:0015031">
    <property type="term" value="P:protein transport"/>
    <property type="evidence" value="ECO:0007669"/>
    <property type="project" value="UniProtKB-KW"/>
</dbReference>
<feature type="transmembrane region" description="Helical" evidence="12">
    <location>
        <begin position="214"/>
        <end position="236"/>
    </location>
</feature>
<evidence type="ECO:0000256" key="7">
    <source>
        <dbReference type="ARBA" id="ARBA00022927"/>
    </source>
</evidence>
<dbReference type="Pfam" id="PF12911">
    <property type="entry name" value="OppC_N"/>
    <property type="match status" value="1"/>
</dbReference>
<feature type="domain" description="ABC transmembrane type-1" evidence="14">
    <location>
        <begin position="125"/>
        <end position="343"/>
    </location>
</feature>
<dbReference type="GO" id="GO:0055085">
    <property type="term" value="P:transmembrane transport"/>
    <property type="evidence" value="ECO:0007669"/>
    <property type="project" value="InterPro"/>
</dbReference>
<dbReference type="GO" id="GO:0015833">
    <property type="term" value="P:peptide transport"/>
    <property type="evidence" value="ECO:0007669"/>
    <property type="project" value="UniProtKB-KW"/>
</dbReference>
<keyword evidence="4" id="KW-0997">Cell inner membrane</keyword>
<dbReference type="InterPro" id="IPR000515">
    <property type="entry name" value="MetI-like"/>
</dbReference>
<gene>
    <name evidence="15" type="primary">oppB</name>
    <name evidence="15" type="ORF">SOCE836_044230</name>
</gene>
<accession>A0A4P2QQK9</accession>
<dbReference type="Proteomes" id="UP000295497">
    <property type="component" value="Chromosome"/>
</dbReference>
<keyword evidence="2 12" id="KW-0813">Transport</keyword>
<keyword evidence="7" id="KW-0653">Protein transport</keyword>
<dbReference type="PANTHER" id="PTHR43386">
    <property type="entry name" value="OLIGOPEPTIDE TRANSPORT SYSTEM PERMEASE PROTEIN APPC"/>
    <property type="match status" value="1"/>
</dbReference>
<dbReference type="Pfam" id="PF00528">
    <property type="entry name" value="BPD_transp_1"/>
    <property type="match status" value="1"/>
</dbReference>
<dbReference type="CDD" id="cd06261">
    <property type="entry name" value="TM_PBP2"/>
    <property type="match status" value="1"/>
</dbReference>
<dbReference type="PROSITE" id="PS50928">
    <property type="entry name" value="ABC_TM1"/>
    <property type="match status" value="1"/>
</dbReference>
<comment type="subcellular location">
    <subcellularLocation>
        <location evidence="1">Cell inner membrane</location>
        <topology evidence="1">Multi-pass membrane protein</topology>
    </subcellularLocation>
    <subcellularLocation>
        <location evidence="12">Cell membrane</location>
        <topology evidence="12">Multi-pass membrane protein</topology>
    </subcellularLocation>
</comment>
<feature type="transmembrane region" description="Helical" evidence="12">
    <location>
        <begin position="127"/>
        <end position="155"/>
    </location>
</feature>
<dbReference type="EMBL" id="CP012672">
    <property type="protein sequence ID" value="AUX32286.1"/>
    <property type="molecule type" value="Genomic_DNA"/>
</dbReference>
<evidence type="ECO:0000256" key="12">
    <source>
        <dbReference type="RuleBase" id="RU363032"/>
    </source>
</evidence>
<keyword evidence="6" id="KW-0571">Peptide transport</keyword>
<keyword evidence="8 12" id="KW-1133">Transmembrane helix</keyword>
<dbReference type="PANTHER" id="PTHR43386:SF2">
    <property type="entry name" value="OLIGOPEPTIDE TRANSPORT SYSTEM PERMEASE PROTEIN OPPC"/>
    <property type="match status" value="1"/>
</dbReference>
<feature type="transmembrane region" description="Helical" evidence="12">
    <location>
        <begin position="64"/>
        <end position="83"/>
    </location>
</feature>
<evidence type="ECO:0000256" key="1">
    <source>
        <dbReference type="ARBA" id="ARBA00004429"/>
    </source>
</evidence>
<name>A0A4P2QQK9_SORCE</name>
<evidence type="ECO:0000256" key="2">
    <source>
        <dbReference type="ARBA" id="ARBA00022448"/>
    </source>
</evidence>